<gene>
    <name evidence="2" type="ORF">IPOD504_LOCUS4</name>
</gene>
<evidence type="ECO:0000256" key="1">
    <source>
        <dbReference type="SAM" id="MobiDB-lite"/>
    </source>
</evidence>
<feature type="region of interest" description="Disordered" evidence="1">
    <location>
        <begin position="1"/>
        <end position="57"/>
    </location>
</feature>
<proteinExistence type="predicted"/>
<reference evidence="2" key="1">
    <citation type="submission" date="2022-03" db="EMBL/GenBank/DDBJ databases">
        <authorList>
            <person name="Martin H S."/>
        </authorList>
    </citation>
    <scope>NUCLEOTIDE SEQUENCE</scope>
</reference>
<feature type="compositionally biased region" description="Gly residues" evidence="1">
    <location>
        <begin position="31"/>
        <end position="42"/>
    </location>
</feature>
<dbReference type="Proteomes" id="UP000837857">
    <property type="component" value="Chromosome 1"/>
</dbReference>
<feature type="non-terminal residue" evidence="2">
    <location>
        <position position="128"/>
    </location>
</feature>
<name>A0ABN8HIW5_9NEOP</name>
<protein>
    <submittedName>
        <fullName evidence="2">Uncharacterized protein</fullName>
    </submittedName>
</protein>
<sequence length="128" mass="13828">MERDECHSLVESNGRGWSADRSMMKRARGLQGEGAGAGGGGAPPGPHHRPCRQPPPFPINNLNNINCPRAIRASVAWPLKRGECLAVGVVNCPDTEWISRIQSGRDRIRARYTETLDECAAGTKAKGP</sequence>
<dbReference type="EMBL" id="OW152813">
    <property type="protein sequence ID" value="CAH2034160.1"/>
    <property type="molecule type" value="Genomic_DNA"/>
</dbReference>
<keyword evidence="3" id="KW-1185">Reference proteome</keyword>
<accession>A0ABN8HIW5</accession>
<organism evidence="2 3">
    <name type="scientific">Iphiclides podalirius</name>
    <name type="common">scarce swallowtail</name>
    <dbReference type="NCBI Taxonomy" id="110791"/>
    <lineage>
        <taxon>Eukaryota</taxon>
        <taxon>Metazoa</taxon>
        <taxon>Ecdysozoa</taxon>
        <taxon>Arthropoda</taxon>
        <taxon>Hexapoda</taxon>
        <taxon>Insecta</taxon>
        <taxon>Pterygota</taxon>
        <taxon>Neoptera</taxon>
        <taxon>Endopterygota</taxon>
        <taxon>Lepidoptera</taxon>
        <taxon>Glossata</taxon>
        <taxon>Ditrysia</taxon>
        <taxon>Papilionoidea</taxon>
        <taxon>Papilionidae</taxon>
        <taxon>Papilioninae</taxon>
        <taxon>Iphiclides</taxon>
    </lineage>
</organism>
<evidence type="ECO:0000313" key="3">
    <source>
        <dbReference type="Proteomes" id="UP000837857"/>
    </source>
</evidence>
<evidence type="ECO:0000313" key="2">
    <source>
        <dbReference type="EMBL" id="CAH2034160.1"/>
    </source>
</evidence>